<reference evidence="9" key="1">
    <citation type="submission" date="2022-04" db="EMBL/GenBank/DDBJ databases">
        <title>Carnegiea gigantea Genome sequencing and assembly v2.</title>
        <authorList>
            <person name="Copetti D."/>
            <person name="Sanderson M.J."/>
            <person name="Burquez A."/>
            <person name="Wojciechowski M.F."/>
        </authorList>
    </citation>
    <scope>NUCLEOTIDE SEQUENCE</scope>
    <source>
        <strain evidence="9">SGP5-SGP5p</strain>
        <tissue evidence="9">Aerial part</tissue>
    </source>
</reference>
<sequence length="210" mass="23561">MASKRILKELKDLQKDPPTSCSAGPVGEDMFHWQATIMGPPDSPYAGGVFLVTIHFPPDYPFKPPKVAFRTKVFHPNINSNGSICLDILKEQWSPALTISKVLLSICSLLTDPNPDDPLVPEIAHMYKTDRAKYESTARSWTQKRKSLEDSLGLNDLDCCIKVIHAGIPWYVALTRTFDVLEENSIDEFGFRVLIQCIDHMKEAGLPFNS</sequence>
<dbReference type="SUPFAM" id="SSF54495">
    <property type="entry name" value="UBC-like"/>
    <property type="match status" value="1"/>
</dbReference>
<dbReference type="EMBL" id="JAKOGI010000147">
    <property type="protein sequence ID" value="KAJ8442086.1"/>
    <property type="molecule type" value="Genomic_DNA"/>
</dbReference>
<dbReference type="PROSITE" id="PS50127">
    <property type="entry name" value="UBC_2"/>
    <property type="match status" value="1"/>
</dbReference>
<evidence type="ECO:0000259" key="8">
    <source>
        <dbReference type="PROSITE" id="PS50127"/>
    </source>
</evidence>
<dbReference type="FunFam" id="3.10.110.10:FF:000001">
    <property type="entry name" value="Ubiquitin-conjugating enzyme 28, E2"/>
    <property type="match status" value="1"/>
</dbReference>
<name>A0A9Q1KFW1_9CARY</name>
<proteinExistence type="inferred from homology"/>
<keyword evidence="3 7" id="KW-0833">Ubl conjugation pathway</keyword>
<keyword evidence="1" id="KW-0808">Transferase</keyword>
<evidence type="ECO:0000256" key="1">
    <source>
        <dbReference type="ARBA" id="ARBA00022679"/>
    </source>
</evidence>
<evidence type="ECO:0000256" key="3">
    <source>
        <dbReference type="ARBA" id="ARBA00022786"/>
    </source>
</evidence>
<dbReference type="InterPro" id="IPR023313">
    <property type="entry name" value="UBQ-conjugating_AS"/>
</dbReference>
<dbReference type="InterPro" id="IPR016135">
    <property type="entry name" value="UBQ-conjugating_enzyme/RWD"/>
</dbReference>
<feature type="domain" description="UBC core" evidence="8">
    <location>
        <begin position="1"/>
        <end position="147"/>
    </location>
</feature>
<evidence type="ECO:0000256" key="7">
    <source>
        <dbReference type="RuleBase" id="RU362109"/>
    </source>
</evidence>
<feature type="active site" description="Glycyl thioester intermediate" evidence="6">
    <location>
        <position position="85"/>
    </location>
</feature>
<keyword evidence="2 7" id="KW-0547">Nucleotide-binding</keyword>
<evidence type="ECO:0000313" key="10">
    <source>
        <dbReference type="Proteomes" id="UP001153076"/>
    </source>
</evidence>
<evidence type="ECO:0000313" key="9">
    <source>
        <dbReference type="EMBL" id="KAJ8442086.1"/>
    </source>
</evidence>
<accession>A0A9Q1KFW1</accession>
<comment type="caution">
    <text evidence="9">The sequence shown here is derived from an EMBL/GenBank/DDBJ whole genome shotgun (WGS) entry which is preliminary data.</text>
</comment>
<dbReference type="CDD" id="cd23792">
    <property type="entry name" value="UBCc_UBE2D"/>
    <property type="match status" value="1"/>
</dbReference>
<keyword evidence="4 7" id="KW-0067">ATP-binding</keyword>
<keyword evidence="10" id="KW-1185">Reference proteome</keyword>
<dbReference type="OrthoDB" id="7851174at2759"/>
<evidence type="ECO:0000256" key="4">
    <source>
        <dbReference type="ARBA" id="ARBA00022840"/>
    </source>
</evidence>
<comment type="pathway">
    <text evidence="5">Protein modification.</text>
</comment>
<dbReference type="PROSITE" id="PS00183">
    <property type="entry name" value="UBC_1"/>
    <property type="match status" value="1"/>
</dbReference>
<dbReference type="GO" id="GO:0004842">
    <property type="term" value="F:ubiquitin-protein transferase activity"/>
    <property type="evidence" value="ECO:0007669"/>
    <property type="project" value="UniProtKB-ARBA"/>
</dbReference>
<dbReference type="Proteomes" id="UP001153076">
    <property type="component" value="Unassembled WGS sequence"/>
</dbReference>
<gene>
    <name evidence="9" type="ORF">Cgig2_007924</name>
</gene>
<evidence type="ECO:0000256" key="2">
    <source>
        <dbReference type="ARBA" id="ARBA00022741"/>
    </source>
</evidence>
<dbReference type="Pfam" id="PF00179">
    <property type="entry name" value="UQ_con"/>
    <property type="match status" value="1"/>
</dbReference>
<dbReference type="GO" id="GO:0005524">
    <property type="term" value="F:ATP binding"/>
    <property type="evidence" value="ECO:0007669"/>
    <property type="project" value="UniProtKB-UniRule"/>
</dbReference>
<evidence type="ECO:0000256" key="5">
    <source>
        <dbReference type="ARBA" id="ARBA00043952"/>
    </source>
</evidence>
<evidence type="ECO:0000256" key="6">
    <source>
        <dbReference type="PROSITE-ProRule" id="PRU10133"/>
    </source>
</evidence>
<dbReference type="SMART" id="SM00212">
    <property type="entry name" value="UBCc"/>
    <property type="match status" value="1"/>
</dbReference>
<protein>
    <recommendedName>
        <fullName evidence="8">UBC core domain-containing protein</fullName>
    </recommendedName>
</protein>
<dbReference type="PANTHER" id="PTHR24068">
    <property type="entry name" value="UBIQUITIN-CONJUGATING ENZYME E2"/>
    <property type="match status" value="1"/>
</dbReference>
<comment type="similarity">
    <text evidence="7">Belongs to the ubiquitin-conjugating enzyme family.</text>
</comment>
<dbReference type="InterPro" id="IPR000608">
    <property type="entry name" value="UBC"/>
</dbReference>
<dbReference type="GO" id="GO:0006511">
    <property type="term" value="P:ubiquitin-dependent protein catabolic process"/>
    <property type="evidence" value="ECO:0007669"/>
    <property type="project" value="UniProtKB-ARBA"/>
</dbReference>
<dbReference type="Gene3D" id="3.10.110.10">
    <property type="entry name" value="Ubiquitin Conjugating Enzyme"/>
    <property type="match status" value="1"/>
</dbReference>
<dbReference type="AlphaFoldDB" id="A0A9Q1KFW1"/>
<organism evidence="9 10">
    <name type="scientific">Carnegiea gigantea</name>
    <dbReference type="NCBI Taxonomy" id="171969"/>
    <lineage>
        <taxon>Eukaryota</taxon>
        <taxon>Viridiplantae</taxon>
        <taxon>Streptophyta</taxon>
        <taxon>Embryophyta</taxon>
        <taxon>Tracheophyta</taxon>
        <taxon>Spermatophyta</taxon>
        <taxon>Magnoliopsida</taxon>
        <taxon>eudicotyledons</taxon>
        <taxon>Gunneridae</taxon>
        <taxon>Pentapetalae</taxon>
        <taxon>Caryophyllales</taxon>
        <taxon>Cactineae</taxon>
        <taxon>Cactaceae</taxon>
        <taxon>Cactoideae</taxon>
        <taxon>Echinocereeae</taxon>
        <taxon>Carnegiea</taxon>
    </lineage>
</organism>